<proteinExistence type="predicted"/>
<dbReference type="Proteomes" id="UP001152795">
    <property type="component" value="Unassembled WGS sequence"/>
</dbReference>
<dbReference type="OrthoDB" id="5987677at2759"/>
<keyword evidence="2" id="KW-1185">Reference proteome</keyword>
<name>A0A6S7HPV4_PARCT</name>
<dbReference type="EMBL" id="CACRXK020005792">
    <property type="protein sequence ID" value="CAB4007424.1"/>
    <property type="molecule type" value="Genomic_DNA"/>
</dbReference>
<comment type="caution">
    <text evidence="1">The sequence shown here is derived from an EMBL/GenBank/DDBJ whole genome shotgun (WGS) entry which is preliminary data.</text>
</comment>
<reference evidence="1" key="1">
    <citation type="submission" date="2020-04" db="EMBL/GenBank/DDBJ databases">
        <authorList>
            <person name="Alioto T."/>
            <person name="Alioto T."/>
            <person name="Gomez Garrido J."/>
        </authorList>
    </citation>
    <scope>NUCLEOTIDE SEQUENCE</scope>
    <source>
        <strain evidence="1">A484AB</strain>
    </source>
</reference>
<sequence length="372" mass="42571">MLERICQQARTIHGGTHERRGKGYCKSKLMSLRRKLMLASRQKGEGASSLNCDLTLASKSSHSSKFSTVSKKKEQLALVQLKRSQLLKQHELERRMTELNFEKEYLEARMEEERAIVSLNVYEKESDNNTEHENVNKNTLSMNQQGQGLSPLSQPYVPQEQIVQGTNISSPQVSKVYSPERHAEQYNVQLQLTQTYPQQEKPVQSINIPSRQVSETYSPKRQVEQCNMPLQPTHTYMQHEQPLQSPNIPLSQIPRTYFPEGKVQQPAVKEIDTGEEMVRALRQVVSMPKIKYMHFDGDAINYASFMHNFETCLEKDNPDNSIRLQLLIQHCNNKARDAIENLPPLKQANGASLLEFSRHLEVADRTLTSIGA</sequence>
<gene>
    <name evidence="1" type="ORF">PACLA_8A061817</name>
</gene>
<accession>A0A6S7HPV4</accession>
<evidence type="ECO:0000313" key="2">
    <source>
        <dbReference type="Proteomes" id="UP001152795"/>
    </source>
</evidence>
<evidence type="ECO:0000313" key="1">
    <source>
        <dbReference type="EMBL" id="CAB4007424.1"/>
    </source>
</evidence>
<organism evidence="1 2">
    <name type="scientific">Paramuricea clavata</name>
    <name type="common">Red gorgonian</name>
    <name type="synonym">Violescent sea-whip</name>
    <dbReference type="NCBI Taxonomy" id="317549"/>
    <lineage>
        <taxon>Eukaryota</taxon>
        <taxon>Metazoa</taxon>
        <taxon>Cnidaria</taxon>
        <taxon>Anthozoa</taxon>
        <taxon>Octocorallia</taxon>
        <taxon>Malacalcyonacea</taxon>
        <taxon>Plexauridae</taxon>
        <taxon>Paramuricea</taxon>
    </lineage>
</organism>
<protein>
    <submittedName>
        <fullName evidence="1">Uncharacterized protein</fullName>
    </submittedName>
</protein>
<dbReference type="PANTHER" id="PTHR47331">
    <property type="entry name" value="PHD-TYPE DOMAIN-CONTAINING PROTEIN"/>
    <property type="match status" value="1"/>
</dbReference>
<dbReference type="AlphaFoldDB" id="A0A6S7HPV4"/>